<dbReference type="EMBL" id="CAXAMM010029125">
    <property type="protein sequence ID" value="CAK9064124.1"/>
    <property type="molecule type" value="Genomic_DNA"/>
</dbReference>
<reference evidence="6 7" key="1">
    <citation type="submission" date="2024-02" db="EMBL/GenBank/DDBJ databases">
        <authorList>
            <person name="Chen Y."/>
            <person name="Shah S."/>
            <person name="Dougan E. K."/>
            <person name="Thang M."/>
            <person name="Chan C."/>
        </authorList>
    </citation>
    <scope>NUCLEOTIDE SEQUENCE [LARGE SCALE GENOMIC DNA]</scope>
</reference>
<dbReference type="InterPro" id="IPR045864">
    <property type="entry name" value="aa-tRNA-synth_II/BPL/LPL"/>
</dbReference>
<keyword evidence="4" id="KW-0030">Aminoacyl-tRNA synthetase</keyword>
<comment type="caution">
    <text evidence="6">The sequence shown here is derived from an EMBL/GenBank/DDBJ whole genome shotgun (WGS) entry which is preliminary data.</text>
</comment>
<evidence type="ECO:0000256" key="1">
    <source>
        <dbReference type="ARBA" id="ARBA00022598"/>
    </source>
</evidence>
<dbReference type="PANTHER" id="PTHR43382:SF2">
    <property type="entry name" value="BIFUNCTIONAL GLUTAMATE_PROLINE--TRNA LIGASE"/>
    <property type="match status" value="1"/>
</dbReference>
<keyword evidence="3" id="KW-0067">ATP-binding</keyword>
<evidence type="ECO:0000259" key="5">
    <source>
        <dbReference type="PROSITE" id="PS50862"/>
    </source>
</evidence>
<dbReference type="Gene3D" id="3.30.930.10">
    <property type="entry name" value="Bira Bifunctional Protein, Domain 2"/>
    <property type="match status" value="1"/>
</dbReference>
<evidence type="ECO:0000256" key="2">
    <source>
        <dbReference type="ARBA" id="ARBA00022741"/>
    </source>
</evidence>
<keyword evidence="7" id="KW-1185">Reference proteome</keyword>
<evidence type="ECO:0000313" key="6">
    <source>
        <dbReference type="EMBL" id="CAK9064124.1"/>
    </source>
</evidence>
<dbReference type="GO" id="GO:0016874">
    <property type="term" value="F:ligase activity"/>
    <property type="evidence" value="ECO:0007669"/>
    <property type="project" value="UniProtKB-KW"/>
</dbReference>
<keyword evidence="2" id="KW-0547">Nucleotide-binding</keyword>
<dbReference type="InterPro" id="IPR006195">
    <property type="entry name" value="aa-tRNA-synth_II"/>
</dbReference>
<dbReference type="Pfam" id="PF00587">
    <property type="entry name" value="tRNA-synt_2b"/>
    <property type="match status" value="1"/>
</dbReference>
<feature type="non-terminal residue" evidence="6">
    <location>
        <position position="1"/>
    </location>
</feature>
<sequence>YPFFAKWIRSHRDLPLKLNQWANVVRWEFRQPTPFLRTREFLWQEGHTAHATAEEAQEMVDAALELYERTYTELLAVPVLKGMKSEEEKFAGSLHSQTLEVFIPATGRGIQAATSHHLGQKFAEMFGIHFEDDSGRRQLVHQSSWGMTTRSLGIMIMAPWTTIDADATRTMDV</sequence>
<proteinExistence type="predicted"/>
<evidence type="ECO:0000256" key="4">
    <source>
        <dbReference type="ARBA" id="ARBA00023146"/>
    </source>
</evidence>
<dbReference type="PROSITE" id="PS50862">
    <property type="entry name" value="AA_TRNA_LIGASE_II"/>
    <property type="match status" value="1"/>
</dbReference>
<dbReference type="PANTHER" id="PTHR43382">
    <property type="entry name" value="PROLYL-TRNA SYNTHETASE"/>
    <property type="match status" value="1"/>
</dbReference>
<protein>
    <submittedName>
        <fullName evidence="6">Proline--tRNA ligase (Prolyl-tRNA synthetase) (ProRS)</fullName>
    </submittedName>
</protein>
<dbReference type="InterPro" id="IPR004499">
    <property type="entry name" value="Pro-tRNA-ligase_IIa_arc-type"/>
</dbReference>
<feature type="domain" description="Aminoacyl-transfer RNA synthetases class-II family profile" evidence="5">
    <location>
        <begin position="12"/>
        <end position="154"/>
    </location>
</feature>
<dbReference type="SUPFAM" id="SSF55681">
    <property type="entry name" value="Class II aaRS and biotin synthetases"/>
    <property type="match status" value="1"/>
</dbReference>
<gene>
    <name evidence="6" type="ORF">SCF082_LOCUS33081</name>
</gene>
<organism evidence="6 7">
    <name type="scientific">Durusdinium trenchii</name>
    <dbReference type="NCBI Taxonomy" id="1381693"/>
    <lineage>
        <taxon>Eukaryota</taxon>
        <taxon>Sar</taxon>
        <taxon>Alveolata</taxon>
        <taxon>Dinophyceae</taxon>
        <taxon>Suessiales</taxon>
        <taxon>Symbiodiniaceae</taxon>
        <taxon>Durusdinium</taxon>
    </lineage>
</organism>
<dbReference type="Proteomes" id="UP001642464">
    <property type="component" value="Unassembled WGS sequence"/>
</dbReference>
<evidence type="ECO:0000313" key="7">
    <source>
        <dbReference type="Proteomes" id="UP001642464"/>
    </source>
</evidence>
<name>A0ABP0NKQ3_9DINO</name>
<evidence type="ECO:0000256" key="3">
    <source>
        <dbReference type="ARBA" id="ARBA00022840"/>
    </source>
</evidence>
<dbReference type="InterPro" id="IPR002314">
    <property type="entry name" value="aa-tRNA-synt_IIb"/>
</dbReference>
<keyword evidence="1 6" id="KW-0436">Ligase</keyword>
<accession>A0ABP0NKQ3</accession>